<dbReference type="EMBL" id="UNRR01000013">
    <property type="protein sequence ID" value="SYZ78153.1"/>
    <property type="molecule type" value="Genomic_DNA"/>
</dbReference>
<dbReference type="RefSeq" id="WP_119092796.1">
    <property type="nucleotide sequence ID" value="NZ_UNRR01000013.1"/>
</dbReference>
<protein>
    <submittedName>
        <fullName evidence="1">Uncharacterized protein</fullName>
    </submittedName>
</protein>
<organism evidence="1 2">
    <name type="scientific">Trichococcus shcherbakoviae</name>
    <dbReference type="NCBI Taxonomy" id="2094020"/>
    <lineage>
        <taxon>Bacteria</taxon>
        <taxon>Bacillati</taxon>
        <taxon>Bacillota</taxon>
        <taxon>Bacilli</taxon>
        <taxon>Lactobacillales</taxon>
        <taxon>Carnobacteriaceae</taxon>
        <taxon>Trichococcus</taxon>
    </lineage>
</organism>
<reference evidence="2" key="1">
    <citation type="submission" date="2018-05" db="EMBL/GenBank/DDBJ databases">
        <authorList>
            <person name="Strepis N."/>
        </authorList>
    </citation>
    <scope>NUCLEOTIDE SEQUENCE [LARGE SCALE GENOMIC DNA]</scope>
</reference>
<dbReference type="OrthoDB" id="1907638at2"/>
<dbReference type="Proteomes" id="UP000262072">
    <property type="component" value="Unassembled WGS sequence"/>
</dbReference>
<evidence type="ECO:0000313" key="1">
    <source>
        <dbReference type="EMBL" id="SYZ78153.1"/>
    </source>
</evidence>
<accession>A0A383TCZ8</accession>
<sequence length="204" mass="24269">MNSVDENIRNAFIAVHKTHENVNQLMEYCRTIANEKTNYKTVNGKFLKWQWNGNYYGWCIDDFILLFQRETDKILKNEWRDGPIYAMEIMLHNDEHFEQLPTIYLSKFEYEDIASWEKGCSTSNHQHFYYPTKAEYMDIQMIGEEIYLATPEMKETADQYYAGVRKVSFVQLPLLSVSAENAEETIFGNFEKLYLSNYSSQHQR</sequence>
<name>A0A383TCZ8_9LACT</name>
<dbReference type="AlphaFoldDB" id="A0A383TCZ8"/>
<gene>
    <name evidence="1" type="ORF">TART1_0931</name>
</gene>
<proteinExistence type="predicted"/>
<evidence type="ECO:0000313" key="2">
    <source>
        <dbReference type="Proteomes" id="UP000262072"/>
    </source>
</evidence>